<name>A0A2G5UA51_9PELO</name>
<evidence type="ECO:0000313" key="4">
    <source>
        <dbReference type="Proteomes" id="UP000230233"/>
    </source>
</evidence>
<dbReference type="PANTHER" id="PTHR45688">
    <property type="match status" value="1"/>
</dbReference>
<comment type="similarity">
    <text evidence="1">Belongs to the class-III pyridoxal-phosphate-dependent aminotransferase family.</text>
</comment>
<organism evidence="3 4">
    <name type="scientific">Caenorhabditis nigoni</name>
    <dbReference type="NCBI Taxonomy" id="1611254"/>
    <lineage>
        <taxon>Eukaryota</taxon>
        <taxon>Metazoa</taxon>
        <taxon>Ecdysozoa</taxon>
        <taxon>Nematoda</taxon>
        <taxon>Chromadorea</taxon>
        <taxon>Rhabditida</taxon>
        <taxon>Rhabditina</taxon>
        <taxon>Rhabditomorpha</taxon>
        <taxon>Rhabditoidea</taxon>
        <taxon>Rhabditidae</taxon>
        <taxon>Peloderinae</taxon>
        <taxon>Caenorhabditis</taxon>
    </lineage>
</organism>
<sequence>MSSLVNALGFFTSSTPAAAATNDVRGKEEILKKRKDTIGSEANDLALRLARDYTKHKDAVVIEHAYHGHVTTTMELSPYKFDHGSSVSQPD</sequence>
<feature type="signal peptide" evidence="2">
    <location>
        <begin position="1"/>
        <end position="19"/>
    </location>
</feature>
<evidence type="ECO:0000256" key="1">
    <source>
        <dbReference type="ARBA" id="ARBA00008954"/>
    </source>
</evidence>
<proteinExistence type="inferred from homology"/>
<reference evidence="4" key="1">
    <citation type="submission" date="2017-10" db="EMBL/GenBank/DDBJ databases">
        <title>Rapid genome shrinkage in a self-fertile nematode reveals novel sperm competition proteins.</title>
        <authorList>
            <person name="Yin D."/>
            <person name="Schwarz E.M."/>
            <person name="Thomas C.G."/>
            <person name="Felde R.L."/>
            <person name="Korf I.F."/>
            <person name="Cutter A.D."/>
            <person name="Schartner C.M."/>
            <person name="Ralston E.J."/>
            <person name="Meyer B.J."/>
            <person name="Haag E.S."/>
        </authorList>
    </citation>
    <scope>NUCLEOTIDE SEQUENCE [LARGE SCALE GENOMIC DNA]</scope>
    <source>
        <strain evidence="4">JU1422</strain>
    </source>
</reference>
<dbReference type="InterPro" id="IPR015421">
    <property type="entry name" value="PyrdxlP-dep_Trfase_major"/>
</dbReference>
<feature type="chain" id="PRO_5013855410" evidence="2">
    <location>
        <begin position="20"/>
        <end position="91"/>
    </location>
</feature>
<dbReference type="STRING" id="1611254.A0A2G5UA51"/>
<dbReference type="PANTHER" id="PTHR45688:SF13">
    <property type="entry name" value="ALANINE--GLYOXYLATE AMINOTRANSFERASE 2-LIKE"/>
    <property type="match status" value="1"/>
</dbReference>
<evidence type="ECO:0000256" key="2">
    <source>
        <dbReference type="SAM" id="SignalP"/>
    </source>
</evidence>
<dbReference type="OrthoDB" id="10261433at2759"/>
<keyword evidence="2" id="KW-0732">Signal</keyword>
<dbReference type="EMBL" id="PDUG01000004">
    <property type="protein sequence ID" value="PIC36231.1"/>
    <property type="molecule type" value="Genomic_DNA"/>
</dbReference>
<accession>A0A2G5UA51</accession>
<dbReference type="AlphaFoldDB" id="A0A2G5UA51"/>
<protein>
    <submittedName>
        <fullName evidence="3">Uncharacterized protein</fullName>
    </submittedName>
</protein>
<dbReference type="SUPFAM" id="SSF53383">
    <property type="entry name" value="PLP-dependent transferases"/>
    <property type="match status" value="1"/>
</dbReference>
<gene>
    <name evidence="3" type="primary">Cnig_chr_IV.g15305</name>
    <name evidence="3" type="ORF">B9Z55_015305</name>
</gene>
<dbReference type="GO" id="GO:0005739">
    <property type="term" value="C:mitochondrion"/>
    <property type="evidence" value="ECO:0007669"/>
    <property type="project" value="TreeGrafter"/>
</dbReference>
<comment type="caution">
    <text evidence="3">The sequence shown here is derived from an EMBL/GenBank/DDBJ whole genome shotgun (WGS) entry which is preliminary data.</text>
</comment>
<evidence type="ECO:0000313" key="3">
    <source>
        <dbReference type="EMBL" id="PIC36231.1"/>
    </source>
</evidence>
<dbReference type="InterPro" id="IPR015424">
    <property type="entry name" value="PyrdxlP-dep_Trfase"/>
</dbReference>
<dbReference type="Proteomes" id="UP000230233">
    <property type="component" value="Chromosome IV"/>
</dbReference>
<keyword evidence="4" id="KW-1185">Reference proteome</keyword>
<dbReference type="Gene3D" id="3.40.640.10">
    <property type="entry name" value="Type I PLP-dependent aspartate aminotransferase-like (Major domain)"/>
    <property type="match status" value="1"/>
</dbReference>